<gene>
    <name evidence="3" type="ORF">GGQ54_003184</name>
</gene>
<sequence length="137" mass="15323">MGQWEWVRKQLADIDAAGDTAAASVKGMAVVVMNQQGAKTGELRRVPVMRVEADGNYAAVASKGGSPENPVWFNNLVAHPDIELMDGSDTFPVRARLVDDPEEYRTWWDRSVAAYPPYAEYQTKTDRKIPIFVLEPR</sequence>
<dbReference type="AlphaFoldDB" id="A0A7Z0DC81"/>
<comment type="catalytic activity">
    <reaction evidence="2">
        <text>oxidized coenzyme F420-(gamma-L-Glu)(n) + a quinol + H(+) = reduced coenzyme F420-(gamma-L-Glu)(n) + a quinone</text>
        <dbReference type="Rhea" id="RHEA:39663"/>
        <dbReference type="Rhea" id="RHEA-COMP:12939"/>
        <dbReference type="Rhea" id="RHEA-COMP:14378"/>
        <dbReference type="ChEBI" id="CHEBI:15378"/>
        <dbReference type="ChEBI" id="CHEBI:24646"/>
        <dbReference type="ChEBI" id="CHEBI:132124"/>
        <dbReference type="ChEBI" id="CHEBI:133980"/>
        <dbReference type="ChEBI" id="CHEBI:139511"/>
    </reaction>
</comment>
<dbReference type="GO" id="GO:0005886">
    <property type="term" value="C:plasma membrane"/>
    <property type="evidence" value="ECO:0007669"/>
    <property type="project" value="TreeGrafter"/>
</dbReference>
<organism evidence="3 4">
    <name type="scientific">Naumannella cuiyingiana</name>
    <dbReference type="NCBI Taxonomy" id="1347891"/>
    <lineage>
        <taxon>Bacteria</taxon>
        <taxon>Bacillati</taxon>
        <taxon>Actinomycetota</taxon>
        <taxon>Actinomycetes</taxon>
        <taxon>Propionibacteriales</taxon>
        <taxon>Propionibacteriaceae</taxon>
        <taxon>Naumannella</taxon>
    </lineage>
</organism>
<dbReference type="PANTHER" id="PTHR39428">
    <property type="entry name" value="F420H(2)-DEPENDENT QUINONE REDUCTASE RV1261C"/>
    <property type="match status" value="1"/>
</dbReference>
<evidence type="ECO:0000313" key="3">
    <source>
        <dbReference type="EMBL" id="NYI72624.1"/>
    </source>
</evidence>
<keyword evidence="4" id="KW-1185">Reference proteome</keyword>
<dbReference type="Proteomes" id="UP000527616">
    <property type="component" value="Unassembled WGS sequence"/>
</dbReference>
<accession>A0A7Z0DC81</accession>
<dbReference type="InterPro" id="IPR012349">
    <property type="entry name" value="Split_barrel_FMN-bd"/>
</dbReference>
<evidence type="ECO:0000256" key="1">
    <source>
        <dbReference type="ARBA" id="ARBA00008710"/>
    </source>
</evidence>
<dbReference type="NCBIfam" id="TIGR00026">
    <property type="entry name" value="hi_GC_TIGR00026"/>
    <property type="match status" value="1"/>
</dbReference>
<dbReference type="Pfam" id="PF04075">
    <property type="entry name" value="F420H2_quin_red"/>
    <property type="match status" value="1"/>
</dbReference>
<dbReference type="Gene3D" id="2.30.110.10">
    <property type="entry name" value="Electron Transport, Fmn-binding Protein, Chain A"/>
    <property type="match status" value="1"/>
</dbReference>
<protein>
    <submittedName>
        <fullName evidence="3">Deazaflavin-dependent oxidoreductase (Nitroreductase family)</fullName>
    </submittedName>
</protein>
<dbReference type="GO" id="GO:0016491">
    <property type="term" value="F:oxidoreductase activity"/>
    <property type="evidence" value="ECO:0007669"/>
    <property type="project" value="InterPro"/>
</dbReference>
<comment type="similarity">
    <text evidence="1">Belongs to the F420H(2)-dependent quinone reductase family.</text>
</comment>
<dbReference type="InterPro" id="IPR004378">
    <property type="entry name" value="F420H2_quin_Rdtase"/>
</dbReference>
<name>A0A7Z0DC81_9ACTN</name>
<comment type="caution">
    <text evidence="3">The sequence shown here is derived from an EMBL/GenBank/DDBJ whole genome shotgun (WGS) entry which is preliminary data.</text>
</comment>
<dbReference type="GO" id="GO:0070967">
    <property type="term" value="F:coenzyme F420 binding"/>
    <property type="evidence" value="ECO:0007669"/>
    <property type="project" value="TreeGrafter"/>
</dbReference>
<evidence type="ECO:0000256" key="2">
    <source>
        <dbReference type="ARBA" id="ARBA00049106"/>
    </source>
</evidence>
<dbReference type="EMBL" id="JACBZS010000001">
    <property type="protein sequence ID" value="NYI72624.1"/>
    <property type="molecule type" value="Genomic_DNA"/>
</dbReference>
<dbReference type="RefSeq" id="WP_179446259.1">
    <property type="nucleotide sequence ID" value="NZ_JACBZS010000001.1"/>
</dbReference>
<dbReference type="PANTHER" id="PTHR39428:SF3">
    <property type="entry name" value="DEAZAFLAVIN-DEPENDENT NITROREDUCTASE"/>
    <property type="match status" value="1"/>
</dbReference>
<reference evidence="3 4" key="1">
    <citation type="submission" date="2020-07" db="EMBL/GenBank/DDBJ databases">
        <title>Sequencing the genomes of 1000 actinobacteria strains.</title>
        <authorList>
            <person name="Klenk H.-P."/>
        </authorList>
    </citation>
    <scope>NUCLEOTIDE SEQUENCE [LARGE SCALE GENOMIC DNA]</scope>
    <source>
        <strain evidence="3 4">DSM 103164</strain>
    </source>
</reference>
<proteinExistence type="inferred from homology"/>
<evidence type="ECO:0000313" key="4">
    <source>
        <dbReference type="Proteomes" id="UP000527616"/>
    </source>
</evidence>